<keyword evidence="3" id="KW-1185">Reference proteome</keyword>
<name>A0A1C6TNJ2_9ACTN</name>
<accession>A0A1C6TNJ2</accession>
<feature type="region of interest" description="Disordered" evidence="1">
    <location>
        <begin position="44"/>
        <end position="72"/>
    </location>
</feature>
<evidence type="ECO:0000313" key="2">
    <source>
        <dbReference type="EMBL" id="SCL43329.1"/>
    </source>
</evidence>
<evidence type="ECO:0000313" key="3">
    <source>
        <dbReference type="Proteomes" id="UP000198959"/>
    </source>
</evidence>
<evidence type="ECO:0000256" key="1">
    <source>
        <dbReference type="SAM" id="MobiDB-lite"/>
    </source>
</evidence>
<dbReference type="AlphaFoldDB" id="A0A1C6TNJ2"/>
<dbReference type="STRING" id="145854.GA0074692_6824"/>
<protein>
    <submittedName>
        <fullName evidence="2">Uncharacterized protein</fullName>
    </submittedName>
</protein>
<dbReference type="EMBL" id="FMHW01000004">
    <property type="protein sequence ID" value="SCL43329.1"/>
    <property type="molecule type" value="Genomic_DNA"/>
</dbReference>
<gene>
    <name evidence="2" type="ORF">GA0074692_6824</name>
</gene>
<proteinExistence type="predicted"/>
<feature type="compositionally biased region" description="Basic and acidic residues" evidence="1">
    <location>
        <begin position="44"/>
        <end position="60"/>
    </location>
</feature>
<dbReference type="OrthoDB" id="3399085at2"/>
<sequence length="146" mass="16319">MNRAELLQAVIAERWPRPEEIAREHPEHTAYRRRVLLVAMATRHDQTEENHRDHHDHAPPARELTNGGSSVAVRLPFGAGSVAHRPTYVQRPNGKFVFGKEQRSSVPVAACAQDDDECSLLSAAWADHRGAQACTEDACWPDAEPR</sequence>
<dbReference type="Proteomes" id="UP000198959">
    <property type="component" value="Unassembled WGS sequence"/>
</dbReference>
<dbReference type="RefSeq" id="WP_091654724.1">
    <property type="nucleotide sequence ID" value="NZ_FMHW01000004.1"/>
</dbReference>
<reference evidence="3" key="1">
    <citation type="submission" date="2016-06" db="EMBL/GenBank/DDBJ databases">
        <authorList>
            <person name="Varghese N."/>
            <person name="Submissions Spin"/>
        </authorList>
    </citation>
    <scope>NUCLEOTIDE SEQUENCE [LARGE SCALE GENOMIC DNA]</scope>
    <source>
        <strain evidence="3">DSM 43817</strain>
    </source>
</reference>
<organism evidence="2 3">
    <name type="scientific">Micromonospora pallida</name>
    <dbReference type="NCBI Taxonomy" id="145854"/>
    <lineage>
        <taxon>Bacteria</taxon>
        <taxon>Bacillati</taxon>
        <taxon>Actinomycetota</taxon>
        <taxon>Actinomycetes</taxon>
        <taxon>Micromonosporales</taxon>
        <taxon>Micromonosporaceae</taxon>
        <taxon>Micromonospora</taxon>
    </lineage>
</organism>